<evidence type="ECO:0000313" key="1">
    <source>
        <dbReference type="EnsemblProtists" id="PYU1_T012242"/>
    </source>
</evidence>
<protein>
    <submittedName>
        <fullName evidence="1">Uncharacterized protein</fullName>
    </submittedName>
</protein>
<reference evidence="2" key="2">
    <citation type="submission" date="2010-04" db="EMBL/GenBank/DDBJ databases">
        <authorList>
            <person name="Buell R."/>
            <person name="Hamilton J."/>
            <person name="Hostetler J."/>
        </authorList>
    </citation>
    <scope>NUCLEOTIDE SEQUENCE [LARGE SCALE GENOMIC DNA]</scope>
    <source>
        <strain evidence="2">DAOM:BR144</strain>
    </source>
</reference>
<dbReference type="Proteomes" id="UP000019132">
    <property type="component" value="Unassembled WGS sequence"/>
</dbReference>
<organism evidence="1 2">
    <name type="scientific">Globisporangium ultimum (strain ATCC 200006 / CBS 805.95 / DAOM BR144)</name>
    <name type="common">Pythium ultimum</name>
    <dbReference type="NCBI Taxonomy" id="431595"/>
    <lineage>
        <taxon>Eukaryota</taxon>
        <taxon>Sar</taxon>
        <taxon>Stramenopiles</taxon>
        <taxon>Oomycota</taxon>
        <taxon>Peronosporomycetes</taxon>
        <taxon>Pythiales</taxon>
        <taxon>Pythiaceae</taxon>
        <taxon>Globisporangium</taxon>
    </lineage>
</organism>
<proteinExistence type="predicted"/>
<evidence type="ECO:0000313" key="2">
    <source>
        <dbReference type="Proteomes" id="UP000019132"/>
    </source>
</evidence>
<reference evidence="1" key="3">
    <citation type="submission" date="2015-02" db="UniProtKB">
        <authorList>
            <consortium name="EnsemblProtists"/>
        </authorList>
    </citation>
    <scope>IDENTIFICATION</scope>
    <source>
        <strain evidence="1">DAOM BR144</strain>
    </source>
</reference>
<dbReference type="HOGENOM" id="CLU_1681461_0_0_1"/>
<sequence>MLSERRQPTSLRSFVQYKENFMRQIVHPDVLIGDLESDLVGVETLLDQWRNHMTPYARLEPDVVCVESILSAEENPIVVVYFKMHTRFSRETLDLLFLFVEARRPHLMERLVGQDIQFNGVTRVNFSTDSQITPYAILVNYVEALVKFVGSPVTSPR</sequence>
<name>K3X4U3_GLOUD</name>
<dbReference type="InParanoid" id="K3X4U3"/>
<keyword evidence="2" id="KW-1185">Reference proteome</keyword>
<dbReference type="EMBL" id="GL376601">
    <property type="status" value="NOT_ANNOTATED_CDS"/>
    <property type="molecule type" value="Genomic_DNA"/>
</dbReference>
<reference evidence="2" key="1">
    <citation type="journal article" date="2010" name="Genome Biol.">
        <title>Genome sequence of the necrotrophic plant pathogen Pythium ultimum reveals original pathogenicity mechanisms and effector repertoire.</title>
        <authorList>
            <person name="Levesque C.A."/>
            <person name="Brouwer H."/>
            <person name="Cano L."/>
            <person name="Hamilton J.P."/>
            <person name="Holt C."/>
            <person name="Huitema E."/>
            <person name="Raffaele S."/>
            <person name="Robideau G.P."/>
            <person name="Thines M."/>
            <person name="Win J."/>
            <person name="Zerillo M.M."/>
            <person name="Beakes G.W."/>
            <person name="Boore J.L."/>
            <person name="Busam D."/>
            <person name="Dumas B."/>
            <person name="Ferriera S."/>
            <person name="Fuerstenberg S.I."/>
            <person name="Gachon C.M."/>
            <person name="Gaulin E."/>
            <person name="Govers F."/>
            <person name="Grenville-Briggs L."/>
            <person name="Horner N."/>
            <person name="Hostetler J."/>
            <person name="Jiang R.H."/>
            <person name="Johnson J."/>
            <person name="Krajaejun T."/>
            <person name="Lin H."/>
            <person name="Meijer H.J."/>
            <person name="Moore B."/>
            <person name="Morris P."/>
            <person name="Phuntmart V."/>
            <person name="Puiu D."/>
            <person name="Shetty J."/>
            <person name="Stajich J.E."/>
            <person name="Tripathy S."/>
            <person name="Wawra S."/>
            <person name="van West P."/>
            <person name="Whitty B.R."/>
            <person name="Coutinho P.M."/>
            <person name="Henrissat B."/>
            <person name="Martin F."/>
            <person name="Thomas P.D."/>
            <person name="Tyler B.M."/>
            <person name="De Vries R.P."/>
            <person name="Kamoun S."/>
            <person name="Yandell M."/>
            <person name="Tisserat N."/>
            <person name="Buell C.R."/>
        </authorList>
    </citation>
    <scope>NUCLEOTIDE SEQUENCE</scope>
    <source>
        <strain evidence="2">DAOM:BR144</strain>
    </source>
</reference>
<dbReference type="EnsemblProtists" id="PYU1_T012242">
    <property type="protein sequence ID" value="PYU1_T012242"/>
    <property type="gene ID" value="PYU1_G012216"/>
</dbReference>
<accession>K3X4U3</accession>
<dbReference type="VEuPathDB" id="FungiDB:PYU1_G012216"/>
<dbReference type="AlphaFoldDB" id="K3X4U3"/>